<name>A0ABZ0UJF4_9RICK</name>
<reference evidence="1 2" key="1">
    <citation type="submission" date="2022-11" db="EMBL/GenBank/DDBJ databases">
        <title>Host association and intracellularity evolved multiple times independently in the Rickettsiales.</title>
        <authorList>
            <person name="Castelli M."/>
            <person name="Nardi T."/>
            <person name="Gammuto L."/>
            <person name="Bellinzona G."/>
            <person name="Sabaneyeva E."/>
            <person name="Potekhin A."/>
            <person name="Serra V."/>
            <person name="Petroni G."/>
            <person name="Sassera D."/>
        </authorList>
    </citation>
    <scope>NUCLEOTIDE SEQUENCE [LARGE SCALE GENOMIC DNA]</scope>
    <source>
        <strain evidence="1 2">NDG2</strain>
    </source>
</reference>
<proteinExistence type="predicted"/>
<protein>
    <submittedName>
        <fullName evidence="1">IS1 family transposase</fullName>
    </submittedName>
</protein>
<dbReference type="Proteomes" id="UP001327219">
    <property type="component" value="Chromosome"/>
</dbReference>
<dbReference type="RefSeq" id="WP_323733108.1">
    <property type="nucleotide sequence ID" value="NZ_CP110820.1"/>
</dbReference>
<organism evidence="1 2">
    <name type="scientific">Candidatus Bandiella euplotis</name>
    <dbReference type="NCBI Taxonomy" id="1664265"/>
    <lineage>
        <taxon>Bacteria</taxon>
        <taxon>Pseudomonadati</taxon>
        <taxon>Pseudomonadota</taxon>
        <taxon>Alphaproteobacteria</taxon>
        <taxon>Rickettsiales</taxon>
        <taxon>Candidatus Midichloriaceae</taxon>
        <taxon>Candidatus Bandiella</taxon>
    </lineage>
</organism>
<keyword evidence="2" id="KW-1185">Reference proteome</keyword>
<evidence type="ECO:0000313" key="1">
    <source>
        <dbReference type="EMBL" id="WPX96233.1"/>
    </source>
</evidence>
<gene>
    <name evidence="1" type="ORF">Bandiella_00342</name>
</gene>
<accession>A0ABZ0UJF4</accession>
<dbReference type="EMBL" id="CP110820">
    <property type="protein sequence ID" value="WPX96233.1"/>
    <property type="molecule type" value="Genomic_DNA"/>
</dbReference>
<sequence>MRQSPIESNNSNTRHRIARMTRKTKVVSKSEEVVDLTIKLWVHFEDNNNFLSEQGNFISIFG</sequence>
<evidence type="ECO:0000313" key="2">
    <source>
        <dbReference type="Proteomes" id="UP001327219"/>
    </source>
</evidence>